<evidence type="ECO:0000256" key="2">
    <source>
        <dbReference type="ARBA" id="ARBA00022612"/>
    </source>
</evidence>
<organism evidence="4">
    <name type="scientific">Rhodanobacter sp. FW102-FHT14D07</name>
    <dbReference type="NCBI Taxonomy" id="3351462"/>
    <lineage>
        <taxon>Bacteria</taxon>
        <taxon>Pseudomonadati</taxon>
        <taxon>Pseudomonadota</taxon>
        <taxon>Gammaproteobacteria</taxon>
        <taxon>Lysobacterales</taxon>
        <taxon>Rhodanobacteraceae</taxon>
        <taxon>Rhodanobacter</taxon>
    </lineage>
</organism>
<dbReference type="RefSeq" id="WP_395119642.1">
    <property type="nucleotide sequence ID" value="NZ_CP170721.1"/>
</dbReference>
<dbReference type="InterPro" id="IPR020991">
    <property type="entry name" value="Connector_podovirus"/>
</dbReference>
<name>A0AB74URJ8_9GAMM</name>
<dbReference type="Pfam" id="PF12236">
    <property type="entry name" value="Head-tail_con"/>
    <property type="match status" value="1"/>
</dbReference>
<evidence type="ECO:0000256" key="1">
    <source>
        <dbReference type="ARBA" id="ARBA00004328"/>
    </source>
</evidence>
<accession>A0AB74URJ8</accession>
<protein>
    <submittedName>
        <fullName evidence="4">Portal protein</fullName>
    </submittedName>
</protein>
<dbReference type="AlphaFoldDB" id="A0AB74URJ8"/>
<comment type="subcellular location">
    <subcellularLocation>
        <location evidence="1">Virion</location>
    </subcellularLocation>
</comment>
<proteinExistence type="predicted"/>
<evidence type="ECO:0000256" key="3">
    <source>
        <dbReference type="ARBA" id="ARBA00023219"/>
    </source>
</evidence>
<dbReference type="EMBL" id="CP170721">
    <property type="protein sequence ID" value="XIA19175.1"/>
    <property type="molecule type" value="Genomic_DNA"/>
</dbReference>
<sequence>MAQLQPARAPMETKLQRYKKRAAALKQDRENWEPHWREIQTFISPRSGRFCLAETNRGGKKHQRIINSAPTQASKALAAGLSSGLTNPAKPWFRLLTADPGLMEVAAVKQWLWIVESRMRDTLARSNLYNALPTAYRELGDYGTAPIWCEPDDRDVIRFYPLTVGSYWLATDHRREVDTLYRELQMTVRQVVEKFGPEQCSDRVREAYNMCRYEQTVQVAHMVCPNADREPGKMDGKNKAWSSCYWEIGCNEDKFLRESGFDSKRFMAPRWDVLGEDIYGSSPGMDALGDAKMLQVREKQFALAVDKHIDPPLTAHPSLQNRGVGRLPGQVTFVSADEGRVGAAPIYQVQPDYQGALMDKQDIIQRVRDTYYASLFLLISGQADDPRKTAYEVGKIDQERLLMLGPVLQRLNNELLDPTIEMTFQVMLEAGLIPPPPPELQGQALNIQYISILAQAQKFLMTGSIGQFLQFVGGIAAMDASVVDKVDFDQTVDEFANDIGVPPAIVRSDDQVAQLREAKQQAQQAQQMAAMAPAIAQYAKAAKDAGGAVASPGSLLGAAGAAVNAGAGG</sequence>
<keyword evidence="2" id="KW-1188">Viral release from host cell</keyword>
<gene>
    <name evidence="4" type="ORF">ACFYG5_03250</name>
</gene>
<keyword evidence="3" id="KW-0231">Viral genome packaging</keyword>
<evidence type="ECO:0000313" key="4">
    <source>
        <dbReference type="EMBL" id="XIA19175.1"/>
    </source>
</evidence>
<reference evidence="4" key="1">
    <citation type="submission" date="2024-10" db="EMBL/GenBank/DDBJ databases">
        <authorList>
            <person name="Lesea H.P."/>
            <person name="Kuehl J.V."/>
            <person name="Chandonia J.-M."/>
        </authorList>
    </citation>
    <scope>NUCLEOTIDE SEQUENCE</scope>
    <source>
        <strain evidence="4">FW102-FHT14D07</strain>
    </source>
</reference>